<dbReference type="SMART" id="SM00219">
    <property type="entry name" value="TyrKc"/>
    <property type="match status" value="1"/>
</dbReference>
<dbReference type="PANTHER" id="PTHR43289:SF34">
    <property type="entry name" value="SERINE_THREONINE-PROTEIN KINASE YBDM-RELATED"/>
    <property type="match status" value="1"/>
</dbReference>
<evidence type="ECO:0000256" key="1">
    <source>
        <dbReference type="ARBA" id="ARBA00022679"/>
    </source>
</evidence>
<dbReference type="InterPro" id="IPR020635">
    <property type="entry name" value="Tyr_kinase_cat_dom"/>
</dbReference>
<name>A0ABZ1UE06_9BURK</name>
<feature type="compositionally biased region" description="Low complexity" evidence="6">
    <location>
        <begin position="322"/>
        <end position="342"/>
    </location>
</feature>
<sequence length="581" mass="61853">MNEPENDEHTVLVPSARAGALAGAASAAPGADNVLPTGSRLGEFEIVGLLGVGGFGIVYRAHDCSLGRDVALKEYMPSALASRSQYNVHVNSARHTDLFQAGLRSFVNEARMLAHFDHPALVKVYRFWEANGTAYMVMPYYHGRTLKEAMLARTSPPDEGWLRQLVTQLLDALALIHAEQCYHRDIAPDNIMMLDDCRPLLLDFGAARRAIEGMTQAFTVILKQGYAPIEQYAEVPGMRQGPWTDLYALAAVVHYLIDGHPPPPAVGRIIADPYVPLAQRYAASYSQTFLAAIDAALAVKAEQRPQDVAAMRALLGPSDGTASAPARPAAATPDAALPPSAPVAAAAPGKRRVMAALGLLVIAAGGLGYWALERGAPVTTIAVTPPPPPRPAQPSPPRAVTPVAPFEPVAALDAIVAGADPGRKVDVEVENASVRIGRDSLKLSVRSSHAGYVYLYMVGSDRSNFWLLFPNAIDRDNAIRAGQSLQLPGKRPGKEHWSLYAGGPPGTDHLVVMVADVPRRFDATGLTPSDMFNEFPIARAAELQRAHTGKTALFAGQPDCAGAACSPAYGATAFTIEEVAH</sequence>
<dbReference type="Pfam" id="PF14326">
    <property type="entry name" value="DUF4384"/>
    <property type="match status" value="1"/>
</dbReference>
<organism evidence="8 9">
    <name type="scientific">[Empedobacter] haloabium</name>
    <dbReference type="NCBI Taxonomy" id="592317"/>
    <lineage>
        <taxon>Bacteria</taxon>
        <taxon>Pseudomonadati</taxon>
        <taxon>Pseudomonadota</taxon>
        <taxon>Betaproteobacteria</taxon>
        <taxon>Burkholderiales</taxon>
        <taxon>Oxalobacteraceae</taxon>
        <taxon>Telluria group</taxon>
        <taxon>Telluria group incertae sedis</taxon>
    </lineage>
</organism>
<dbReference type="EMBL" id="CP136508">
    <property type="protein sequence ID" value="WUR11066.1"/>
    <property type="molecule type" value="Genomic_DNA"/>
</dbReference>
<reference evidence="8 9" key="1">
    <citation type="journal article" date="2019" name="Int. J. Syst. Evol. Microbiol.">
        <title>The Draft Whole-Genome Sequence of the Antibiotic Producer Empedobacter haloabium ATCC 31962 Provides Indications for Its Taxonomic Reclassification.</title>
        <authorList>
            <person name="Miess H."/>
            <person name="Arlt P."/>
            <person name="Apel A.K."/>
            <person name="Weber T."/>
            <person name="Nieselt K."/>
            <person name="Hanssen F."/>
            <person name="Czemmel S."/>
            <person name="Nahnsen S."/>
            <person name="Gross H."/>
        </authorList>
    </citation>
    <scope>NUCLEOTIDE SEQUENCE [LARGE SCALE GENOMIC DNA]</scope>
    <source>
        <strain evidence="8 9">ATCC 31962</strain>
    </source>
</reference>
<keyword evidence="3 8" id="KW-0418">Kinase</keyword>
<dbReference type="PROSITE" id="PS00109">
    <property type="entry name" value="PROTEIN_KINASE_TYR"/>
    <property type="match status" value="1"/>
</dbReference>
<evidence type="ECO:0000256" key="2">
    <source>
        <dbReference type="ARBA" id="ARBA00022741"/>
    </source>
</evidence>
<dbReference type="SUPFAM" id="SSF56112">
    <property type="entry name" value="Protein kinase-like (PK-like)"/>
    <property type="match status" value="1"/>
</dbReference>
<protein>
    <submittedName>
        <fullName evidence="8">Serine/threonine-protein kinase</fullName>
    </submittedName>
</protein>
<dbReference type="CDD" id="cd14014">
    <property type="entry name" value="STKc_PknB_like"/>
    <property type="match status" value="1"/>
</dbReference>
<keyword evidence="2 5" id="KW-0547">Nucleotide-binding</keyword>
<dbReference type="InterPro" id="IPR008266">
    <property type="entry name" value="Tyr_kinase_AS"/>
</dbReference>
<keyword evidence="1" id="KW-0808">Transferase</keyword>
<dbReference type="InterPro" id="IPR011009">
    <property type="entry name" value="Kinase-like_dom_sf"/>
</dbReference>
<evidence type="ECO:0000256" key="6">
    <source>
        <dbReference type="SAM" id="MobiDB-lite"/>
    </source>
</evidence>
<accession>A0ABZ1UE06</accession>
<dbReference type="Proteomes" id="UP000321323">
    <property type="component" value="Chromosome"/>
</dbReference>
<evidence type="ECO:0000256" key="4">
    <source>
        <dbReference type="ARBA" id="ARBA00022840"/>
    </source>
</evidence>
<dbReference type="InterPro" id="IPR025493">
    <property type="entry name" value="DUF4384"/>
</dbReference>
<dbReference type="PANTHER" id="PTHR43289">
    <property type="entry name" value="MITOGEN-ACTIVATED PROTEIN KINASE KINASE KINASE 20-RELATED"/>
    <property type="match status" value="1"/>
</dbReference>
<dbReference type="GO" id="GO:0016301">
    <property type="term" value="F:kinase activity"/>
    <property type="evidence" value="ECO:0007669"/>
    <property type="project" value="UniProtKB-KW"/>
</dbReference>
<dbReference type="Gene3D" id="3.30.200.20">
    <property type="entry name" value="Phosphorylase Kinase, domain 1"/>
    <property type="match status" value="1"/>
</dbReference>
<evidence type="ECO:0000313" key="9">
    <source>
        <dbReference type="Proteomes" id="UP000321323"/>
    </source>
</evidence>
<feature type="domain" description="Protein kinase" evidence="7">
    <location>
        <begin position="44"/>
        <end position="315"/>
    </location>
</feature>
<proteinExistence type="predicted"/>
<dbReference type="Gene3D" id="1.10.510.10">
    <property type="entry name" value="Transferase(Phosphotransferase) domain 1"/>
    <property type="match status" value="1"/>
</dbReference>
<keyword evidence="9" id="KW-1185">Reference proteome</keyword>
<keyword evidence="4 5" id="KW-0067">ATP-binding</keyword>
<evidence type="ECO:0000313" key="8">
    <source>
        <dbReference type="EMBL" id="WUR11066.1"/>
    </source>
</evidence>
<evidence type="ECO:0000259" key="7">
    <source>
        <dbReference type="PROSITE" id="PS50011"/>
    </source>
</evidence>
<evidence type="ECO:0000256" key="3">
    <source>
        <dbReference type="ARBA" id="ARBA00022777"/>
    </source>
</evidence>
<evidence type="ECO:0000256" key="5">
    <source>
        <dbReference type="PROSITE-ProRule" id="PRU10141"/>
    </source>
</evidence>
<feature type="binding site" evidence="5">
    <location>
        <position position="73"/>
    </location>
    <ligand>
        <name>ATP</name>
        <dbReference type="ChEBI" id="CHEBI:30616"/>
    </ligand>
</feature>
<dbReference type="PROSITE" id="PS00107">
    <property type="entry name" value="PROTEIN_KINASE_ATP"/>
    <property type="match status" value="1"/>
</dbReference>
<dbReference type="InterPro" id="IPR000719">
    <property type="entry name" value="Prot_kinase_dom"/>
</dbReference>
<dbReference type="PROSITE" id="PS50011">
    <property type="entry name" value="PROTEIN_KINASE_DOM"/>
    <property type="match status" value="1"/>
</dbReference>
<dbReference type="Pfam" id="PF00069">
    <property type="entry name" value="Pkinase"/>
    <property type="match status" value="1"/>
</dbReference>
<dbReference type="InterPro" id="IPR017441">
    <property type="entry name" value="Protein_kinase_ATP_BS"/>
</dbReference>
<gene>
    <name evidence="8" type="ORF">E7V67_015200</name>
</gene>
<feature type="region of interest" description="Disordered" evidence="6">
    <location>
        <begin position="319"/>
        <end position="342"/>
    </location>
</feature>